<dbReference type="PANTHER" id="PTHR11439">
    <property type="entry name" value="GAG-POL-RELATED RETROTRANSPOSON"/>
    <property type="match status" value="1"/>
</dbReference>
<dbReference type="EMBL" id="BQNB010016303">
    <property type="protein sequence ID" value="GJT50230.1"/>
    <property type="molecule type" value="Genomic_DNA"/>
</dbReference>
<proteinExistence type="predicted"/>
<dbReference type="Proteomes" id="UP001151760">
    <property type="component" value="Unassembled WGS sequence"/>
</dbReference>
<reference evidence="1" key="1">
    <citation type="journal article" date="2022" name="Int. J. Mol. Sci.">
        <title>Draft Genome of Tanacetum Coccineum: Genomic Comparison of Closely Related Tanacetum-Family Plants.</title>
        <authorList>
            <person name="Yamashiro T."/>
            <person name="Shiraishi A."/>
            <person name="Nakayama K."/>
            <person name="Satake H."/>
        </authorList>
    </citation>
    <scope>NUCLEOTIDE SEQUENCE</scope>
</reference>
<name>A0ABQ5EH39_9ASTR</name>
<organism evidence="1 2">
    <name type="scientific">Tanacetum coccineum</name>
    <dbReference type="NCBI Taxonomy" id="301880"/>
    <lineage>
        <taxon>Eukaryota</taxon>
        <taxon>Viridiplantae</taxon>
        <taxon>Streptophyta</taxon>
        <taxon>Embryophyta</taxon>
        <taxon>Tracheophyta</taxon>
        <taxon>Spermatophyta</taxon>
        <taxon>Magnoliopsida</taxon>
        <taxon>eudicotyledons</taxon>
        <taxon>Gunneridae</taxon>
        <taxon>Pentapetalae</taxon>
        <taxon>asterids</taxon>
        <taxon>campanulids</taxon>
        <taxon>Asterales</taxon>
        <taxon>Asteraceae</taxon>
        <taxon>Asteroideae</taxon>
        <taxon>Anthemideae</taxon>
        <taxon>Anthemidinae</taxon>
        <taxon>Tanacetum</taxon>
    </lineage>
</organism>
<keyword evidence="2" id="KW-1185">Reference proteome</keyword>
<comment type="caution">
    <text evidence="1">The sequence shown here is derived from an EMBL/GenBank/DDBJ whole genome shotgun (WGS) entry which is preliminary data.</text>
</comment>
<gene>
    <name evidence="1" type="ORF">Tco_0976387</name>
</gene>
<reference evidence="1" key="2">
    <citation type="submission" date="2022-01" db="EMBL/GenBank/DDBJ databases">
        <authorList>
            <person name="Yamashiro T."/>
            <person name="Shiraishi A."/>
            <person name="Satake H."/>
            <person name="Nakayama K."/>
        </authorList>
    </citation>
    <scope>NUCLEOTIDE SEQUENCE</scope>
</reference>
<evidence type="ECO:0000313" key="1">
    <source>
        <dbReference type="EMBL" id="GJT50230.1"/>
    </source>
</evidence>
<dbReference type="PANTHER" id="PTHR11439:SF509">
    <property type="entry name" value="RNA-DIRECTED DNA POLYMERASE"/>
    <property type="match status" value="1"/>
</dbReference>
<evidence type="ECO:0008006" key="3">
    <source>
        <dbReference type="Google" id="ProtNLM"/>
    </source>
</evidence>
<protein>
    <recommendedName>
        <fullName evidence="3">Retrovirus-related Pol polyprotein from transposon TNT 1-94</fullName>
    </recommendedName>
</protein>
<sequence length="157" mass="17732">MIGTLLYLIASRPNLQFSISMCARYQARPTEKHLNAVKRIFRYLKGTVHRGLWYLKDSSIALTEFADADHAGCQDTRRSTSGNMQLLGDRLVSWSSKRQKSAAISSTKCIIACPTVYQTGQTSALKLLRNRIEFLIKLGMRSFTLETLKLLADEVDE</sequence>
<accession>A0ABQ5EH39</accession>
<evidence type="ECO:0000313" key="2">
    <source>
        <dbReference type="Proteomes" id="UP001151760"/>
    </source>
</evidence>